<feature type="domain" description="Transcription regulator PadR N-terminal" evidence="2">
    <location>
        <begin position="13"/>
        <end position="87"/>
    </location>
</feature>
<accession>A0A2S3ZR04</accession>
<evidence type="ECO:0000313" key="3">
    <source>
        <dbReference type="EMBL" id="POH71665.1"/>
    </source>
</evidence>
<dbReference type="Gene3D" id="1.10.10.10">
    <property type="entry name" value="Winged helix-like DNA-binding domain superfamily/Winged helix DNA-binding domain"/>
    <property type="match status" value="1"/>
</dbReference>
<protein>
    <submittedName>
        <fullName evidence="3">PadR family transcriptional regulator</fullName>
    </submittedName>
</protein>
<proteinExistence type="predicted"/>
<comment type="caution">
    <text evidence="3">The sequence shown here is derived from an EMBL/GenBank/DDBJ whole genome shotgun (WGS) entry which is preliminary data.</text>
</comment>
<evidence type="ECO:0000256" key="1">
    <source>
        <dbReference type="SAM" id="Coils"/>
    </source>
</evidence>
<feature type="coiled-coil region" evidence="1">
    <location>
        <begin position="75"/>
        <end position="102"/>
    </location>
</feature>
<dbReference type="RefSeq" id="WP_103467595.1">
    <property type="nucleotide sequence ID" value="NZ_PPXC01000026.1"/>
</dbReference>
<reference evidence="3 4" key="1">
    <citation type="submission" date="2018-01" db="EMBL/GenBank/DDBJ databases">
        <title>Arthrobacter sp. nov., from glaciers in China.</title>
        <authorList>
            <person name="Liu Q."/>
            <person name="Xin Y.-H."/>
        </authorList>
    </citation>
    <scope>NUCLEOTIDE SEQUENCE [LARGE SCALE GENOMIC DNA]</scope>
    <source>
        <strain evidence="3 4">HLT2-12-2</strain>
    </source>
</reference>
<evidence type="ECO:0000259" key="2">
    <source>
        <dbReference type="Pfam" id="PF03551"/>
    </source>
</evidence>
<dbReference type="Pfam" id="PF03551">
    <property type="entry name" value="PadR"/>
    <property type="match status" value="1"/>
</dbReference>
<gene>
    <name evidence="3" type="ORF">CVS27_19960</name>
</gene>
<dbReference type="InterPro" id="IPR036388">
    <property type="entry name" value="WH-like_DNA-bd_sf"/>
</dbReference>
<evidence type="ECO:0000313" key="4">
    <source>
        <dbReference type="Proteomes" id="UP000237061"/>
    </source>
</evidence>
<dbReference type="InterPro" id="IPR005149">
    <property type="entry name" value="Tscrpt_reg_PadR_N"/>
</dbReference>
<sequence length="112" mass="12418">MTKREMREPTFMVLSVLAQGPQHGYALLGETKKLSGGRVTLQPGTLYASLDRLKEEGLVRVVREEIVDSRMRRYYELTDTGADELTEEVQRLEANVKIAKAGLSLRPAGGVA</sequence>
<dbReference type="PANTHER" id="PTHR33169">
    <property type="entry name" value="PADR-FAMILY TRANSCRIPTIONAL REGULATOR"/>
    <property type="match status" value="1"/>
</dbReference>
<dbReference type="Proteomes" id="UP000237061">
    <property type="component" value="Unassembled WGS sequence"/>
</dbReference>
<dbReference type="InterPro" id="IPR036390">
    <property type="entry name" value="WH_DNA-bd_sf"/>
</dbReference>
<dbReference type="InterPro" id="IPR052509">
    <property type="entry name" value="Metal_resp_DNA-bind_regulator"/>
</dbReference>
<dbReference type="EMBL" id="PPXC01000026">
    <property type="protein sequence ID" value="POH71665.1"/>
    <property type="molecule type" value="Genomic_DNA"/>
</dbReference>
<dbReference type="PANTHER" id="PTHR33169:SF13">
    <property type="entry name" value="PADR-FAMILY TRANSCRIPTIONAL REGULATOR"/>
    <property type="match status" value="1"/>
</dbReference>
<name>A0A2S3ZR04_ARTGL</name>
<dbReference type="AlphaFoldDB" id="A0A2S3ZR04"/>
<keyword evidence="4" id="KW-1185">Reference proteome</keyword>
<dbReference type="SUPFAM" id="SSF46785">
    <property type="entry name" value="Winged helix' DNA-binding domain"/>
    <property type="match status" value="1"/>
</dbReference>
<organism evidence="3 4">
    <name type="scientific">Arthrobacter glacialis</name>
    <dbReference type="NCBI Taxonomy" id="1664"/>
    <lineage>
        <taxon>Bacteria</taxon>
        <taxon>Bacillati</taxon>
        <taxon>Actinomycetota</taxon>
        <taxon>Actinomycetes</taxon>
        <taxon>Micrococcales</taxon>
        <taxon>Micrococcaceae</taxon>
        <taxon>Arthrobacter</taxon>
    </lineage>
</organism>
<keyword evidence="1" id="KW-0175">Coiled coil</keyword>